<feature type="chain" id="PRO_5002512400" evidence="4">
    <location>
        <begin position="22"/>
        <end position="492"/>
    </location>
</feature>
<evidence type="ECO:0000256" key="2">
    <source>
        <dbReference type="ARBA" id="ARBA00022737"/>
    </source>
</evidence>
<keyword evidence="2" id="KW-0677">Repeat</keyword>
<protein>
    <submittedName>
        <fullName evidence="5">Multiple EGF-like-domain protein 3</fullName>
    </submittedName>
</protein>
<keyword evidence="3" id="KW-1015">Disulfide bond</keyword>
<evidence type="ECO:0000313" key="6">
    <source>
        <dbReference type="Proteomes" id="UP000034883"/>
    </source>
</evidence>
<accession>A0A0F6YGK9</accession>
<keyword evidence="6" id="KW-1185">Reference proteome</keyword>
<dbReference type="STRING" id="927083.DB32_000956"/>
<dbReference type="InterPro" id="IPR021655">
    <property type="entry name" value="Put_metal-bd"/>
</dbReference>
<reference evidence="5 6" key="1">
    <citation type="submission" date="2015-03" db="EMBL/GenBank/DDBJ databases">
        <title>Genome assembly of Sandaracinus amylolyticus DSM 53668.</title>
        <authorList>
            <person name="Sharma G."/>
            <person name="Subramanian S."/>
        </authorList>
    </citation>
    <scope>NUCLEOTIDE SEQUENCE [LARGE SCALE GENOMIC DNA]</scope>
    <source>
        <strain evidence="5 6">DSM 53668</strain>
    </source>
</reference>
<name>A0A0F6YGK9_9BACT</name>
<dbReference type="EMBL" id="CP011125">
    <property type="protein sequence ID" value="AKF03807.1"/>
    <property type="molecule type" value="Genomic_DNA"/>
</dbReference>
<evidence type="ECO:0000256" key="3">
    <source>
        <dbReference type="ARBA" id="ARBA00023157"/>
    </source>
</evidence>
<dbReference type="Proteomes" id="UP000034883">
    <property type="component" value="Chromosome"/>
</dbReference>
<evidence type="ECO:0000256" key="1">
    <source>
        <dbReference type="ARBA" id="ARBA00022729"/>
    </source>
</evidence>
<gene>
    <name evidence="5" type="ORF">DB32_000956</name>
</gene>
<dbReference type="NCBIfam" id="TIGR02232">
    <property type="entry name" value="myxo_disulf_rpt"/>
    <property type="match status" value="2"/>
</dbReference>
<evidence type="ECO:0000256" key="4">
    <source>
        <dbReference type="SAM" id="SignalP"/>
    </source>
</evidence>
<sequence length="492" mass="50342">MKMTTMRVVLAMLALGVSANAGCSVIVDGAIQDRDAGGGMDATVVSCTGVADGTACGTDRVCVNEVCALSACGDGVVDPGRDEECDDGNSTPSDGCEPTSCTFSCDADADCDDAEECNGEARCEEHRCVAGTDLENGTDCMLVDVPDVDAGMPDAGVEDAGVDVDGGVDDPTRGQCRAGVCVTRGCGNGVLGSGEECDDGNAEDGDGCDVDCTYTCETDDECQNETVCDGLEVCDVATHTCSAGTAPDCADTENFTNGRGEWGPDCTVDTCDAVMGCAHALRDADSDGYPPGSYMVEGTTYTCLGTAANDCNDIDDDVYPGAEEICDGRDNNCAGGTDETAPTWFADCDGDTFAPLSGGATHTGCTPPASTGCPNPSIARWTTTRPISGNRTTYDCNDANPNVRPTQTAYGTAIPAPGSGYDWNCDGTVTQEATNCSGICVACISYRGGCIGSDPGWSDGSASCGATESYRYCRVNPSGGCVVTEPRTQRCR</sequence>
<dbReference type="KEGG" id="samy:DB32_000956"/>
<feature type="signal peptide" evidence="4">
    <location>
        <begin position="1"/>
        <end position="21"/>
    </location>
</feature>
<proteinExistence type="predicted"/>
<dbReference type="InterPro" id="IPR011936">
    <property type="entry name" value="Myxo_disulph_rpt"/>
</dbReference>
<dbReference type="Pfam" id="PF11617">
    <property type="entry name" value="Cu-binding_MopE"/>
    <property type="match status" value="2"/>
</dbReference>
<evidence type="ECO:0000313" key="5">
    <source>
        <dbReference type="EMBL" id="AKF03807.1"/>
    </source>
</evidence>
<organism evidence="5 6">
    <name type="scientific">Sandaracinus amylolyticus</name>
    <dbReference type="NCBI Taxonomy" id="927083"/>
    <lineage>
        <taxon>Bacteria</taxon>
        <taxon>Pseudomonadati</taxon>
        <taxon>Myxococcota</taxon>
        <taxon>Polyangia</taxon>
        <taxon>Polyangiales</taxon>
        <taxon>Sandaracinaceae</taxon>
        <taxon>Sandaracinus</taxon>
    </lineage>
</organism>
<dbReference type="AlphaFoldDB" id="A0A0F6YGK9"/>
<keyword evidence="1 4" id="KW-0732">Signal</keyword>